<dbReference type="Pfam" id="PF00361">
    <property type="entry name" value="Proton_antipo_M"/>
    <property type="match status" value="1"/>
</dbReference>
<feature type="transmembrane region" description="Helical" evidence="8">
    <location>
        <begin position="269"/>
        <end position="291"/>
    </location>
</feature>
<feature type="transmembrane region" description="Helical" evidence="8">
    <location>
        <begin position="405"/>
        <end position="425"/>
    </location>
</feature>
<comment type="similarity">
    <text evidence="2">Belongs to the CPA3 antiporters (TC 2.A.63) subunit D family.</text>
</comment>
<dbReference type="Proteomes" id="UP000292858">
    <property type="component" value="Unassembled WGS sequence"/>
</dbReference>
<dbReference type="PRINTS" id="PR01437">
    <property type="entry name" value="NUOXDRDTASE4"/>
</dbReference>
<feature type="transmembrane region" description="Helical" evidence="8">
    <location>
        <begin position="32"/>
        <end position="50"/>
    </location>
</feature>
<feature type="transmembrane region" description="Helical" evidence="8">
    <location>
        <begin position="445"/>
        <end position="472"/>
    </location>
</feature>
<sequence>MKDLWLTLPLLIPLLSGLLCFFLRRSPFGEKLAVASALAQLGVAVYLIAYVQKEGIQSTALGNWPGPFGIVLVLDTFAALMVFTAALVGLAVTLYSLRGIDPGRKALGYFAFLQIMLFGVQGAFLTGDVFNLYVWLEVMLLSSFVLLTLGGERVQLLGGLKYFALNFLSSLFYLMAVGLLYGLTGSLNLADLHLRLAHVDPAQVSLVAGFFLLALSIKAALFPLFFWLPASYHTPPLPVAAFFAALPTKVAVYALFRLFTVLFHQEPELWHRLILWIAGFTMVTGVLGALAQMEVRRLLSFHIISQIGYMVMGLGLFTPVGIAGGIFYIVHHIFVKAALFLVAGLAQRLLGSFHLEELGGLYRYRPFFALLFIIPALSLAGLPPFSGFFAKLFLVVGGLEIGEYAIVGVALLVGLFTLMSMMKIWREAFWKPLPEERVRLLEGPVPLTMVLGTALLSFVTVFIGLGAGYGFALAEQAARELLDPSAYVAAVLGGAR</sequence>
<feature type="transmembrane region" description="Helical" evidence="8">
    <location>
        <begin position="326"/>
        <end position="346"/>
    </location>
</feature>
<keyword evidence="5 8" id="KW-1133">Transmembrane helix</keyword>
<dbReference type="GO" id="GO:0005886">
    <property type="term" value="C:plasma membrane"/>
    <property type="evidence" value="ECO:0007669"/>
    <property type="project" value="UniProtKB-SubCell"/>
</dbReference>
<evidence type="ECO:0000259" key="9">
    <source>
        <dbReference type="Pfam" id="PF00361"/>
    </source>
</evidence>
<reference evidence="10 11" key="1">
    <citation type="submission" date="2019-02" db="EMBL/GenBank/DDBJ databases">
        <title>Thermus sp. a novel from hot spring.</title>
        <authorList>
            <person name="Zhao Z."/>
        </authorList>
    </citation>
    <scope>NUCLEOTIDE SEQUENCE [LARGE SCALE GENOMIC DNA]</scope>
    <source>
        <strain evidence="10 11">CFH 72773T</strain>
    </source>
</reference>
<evidence type="ECO:0000313" key="11">
    <source>
        <dbReference type="Proteomes" id="UP000292858"/>
    </source>
</evidence>
<dbReference type="InterPro" id="IPR001750">
    <property type="entry name" value="ND/Mrp_TM"/>
</dbReference>
<evidence type="ECO:0000313" key="10">
    <source>
        <dbReference type="EMBL" id="TBH20136.1"/>
    </source>
</evidence>
<feature type="transmembrane region" description="Helical" evidence="8">
    <location>
        <begin position="162"/>
        <end position="184"/>
    </location>
</feature>
<feature type="transmembrane region" description="Helical" evidence="8">
    <location>
        <begin position="204"/>
        <end position="228"/>
    </location>
</feature>
<dbReference type="GO" id="GO:0042773">
    <property type="term" value="P:ATP synthesis coupled electron transport"/>
    <property type="evidence" value="ECO:0007669"/>
    <property type="project" value="InterPro"/>
</dbReference>
<protein>
    <submittedName>
        <fullName evidence="10">Na+/H+ antiporter subunit D</fullName>
    </submittedName>
</protein>
<evidence type="ECO:0000256" key="2">
    <source>
        <dbReference type="ARBA" id="ARBA00005346"/>
    </source>
</evidence>
<dbReference type="GO" id="GO:0008137">
    <property type="term" value="F:NADH dehydrogenase (ubiquinone) activity"/>
    <property type="evidence" value="ECO:0007669"/>
    <property type="project" value="InterPro"/>
</dbReference>
<dbReference type="PANTHER" id="PTHR42703:SF1">
    <property type="entry name" value="NA(+)_H(+) ANTIPORTER SUBUNIT D1"/>
    <property type="match status" value="1"/>
</dbReference>
<evidence type="ECO:0000256" key="6">
    <source>
        <dbReference type="ARBA" id="ARBA00023136"/>
    </source>
</evidence>
<dbReference type="InterPro" id="IPR050586">
    <property type="entry name" value="CPA3_Na-H_Antiporter_D"/>
</dbReference>
<name>A0A4Q9B478_9DEIN</name>
<dbReference type="PANTHER" id="PTHR42703">
    <property type="entry name" value="NADH DEHYDROGENASE"/>
    <property type="match status" value="1"/>
</dbReference>
<dbReference type="AlphaFoldDB" id="A0A4Q9B478"/>
<evidence type="ECO:0000256" key="5">
    <source>
        <dbReference type="ARBA" id="ARBA00022989"/>
    </source>
</evidence>
<feature type="domain" description="NADH:quinone oxidoreductase/Mrp antiporter transmembrane" evidence="9">
    <location>
        <begin position="127"/>
        <end position="415"/>
    </location>
</feature>
<keyword evidence="6 8" id="KW-0472">Membrane</keyword>
<dbReference type="OrthoDB" id="9811718at2"/>
<evidence type="ECO:0000256" key="8">
    <source>
        <dbReference type="SAM" id="Phobius"/>
    </source>
</evidence>
<feature type="transmembrane region" description="Helical" evidence="8">
    <location>
        <begin position="70"/>
        <end position="95"/>
    </location>
</feature>
<dbReference type="InterPro" id="IPR003918">
    <property type="entry name" value="NADH_UbQ_OxRdtase"/>
</dbReference>
<dbReference type="EMBL" id="SIJL01000008">
    <property type="protein sequence ID" value="TBH20136.1"/>
    <property type="molecule type" value="Genomic_DNA"/>
</dbReference>
<dbReference type="RefSeq" id="WP_130841960.1">
    <property type="nucleotide sequence ID" value="NZ_SIJL01000008.1"/>
</dbReference>
<comment type="caution">
    <text evidence="10">The sequence shown here is derived from an EMBL/GenBank/DDBJ whole genome shotgun (WGS) entry which is preliminary data.</text>
</comment>
<feature type="transmembrane region" description="Helical" evidence="8">
    <location>
        <begin position="298"/>
        <end position="320"/>
    </location>
</feature>
<comment type="subcellular location">
    <subcellularLocation>
        <location evidence="1">Cell membrane</location>
        <topology evidence="1">Multi-pass membrane protein</topology>
    </subcellularLocation>
    <subcellularLocation>
        <location evidence="7">Membrane</location>
        <topology evidence="7">Multi-pass membrane protein</topology>
    </subcellularLocation>
</comment>
<feature type="transmembrane region" description="Helical" evidence="8">
    <location>
        <begin position="132"/>
        <end position="150"/>
    </location>
</feature>
<keyword evidence="4 7" id="KW-0812">Transmembrane</keyword>
<feature type="transmembrane region" description="Helical" evidence="8">
    <location>
        <begin position="367"/>
        <end position="385"/>
    </location>
</feature>
<evidence type="ECO:0000256" key="7">
    <source>
        <dbReference type="RuleBase" id="RU000320"/>
    </source>
</evidence>
<evidence type="ECO:0000256" key="4">
    <source>
        <dbReference type="ARBA" id="ARBA00022692"/>
    </source>
</evidence>
<feature type="transmembrane region" description="Helical" evidence="8">
    <location>
        <begin position="6"/>
        <end position="23"/>
    </location>
</feature>
<feature type="transmembrane region" description="Helical" evidence="8">
    <location>
        <begin position="240"/>
        <end position="263"/>
    </location>
</feature>
<feature type="transmembrane region" description="Helical" evidence="8">
    <location>
        <begin position="107"/>
        <end position="126"/>
    </location>
</feature>
<organism evidence="10 11">
    <name type="scientific">Thermus thermamylovorans</name>
    <dbReference type="NCBI Taxonomy" id="2509362"/>
    <lineage>
        <taxon>Bacteria</taxon>
        <taxon>Thermotogati</taxon>
        <taxon>Deinococcota</taxon>
        <taxon>Deinococci</taxon>
        <taxon>Thermales</taxon>
        <taxon>Thermaceae</taxon>
        <taxon>Thermus</taxon>
    </lineage>
</organism>
<accession>A0A4Q9B478</accession>
<keyword evidence="3" id="KW-1003">Cell membrane</keyword>
<gene>
    <name evidence="10" type="ORF">ETP66_07170</name>
</gene>
<evidence type="ECO:0000256" key="1">
    <source>
        <dbReference type="ARBA" id="ARBA00004651"/>
    </source>
</evidence>
<proteinExistence type="inferred from homology"/>
<keyword evidence="11" id="KW-1185">Reference proteome</keyword>
<evidence type="ECO:0000256" key="3">
    <source>
        <dbReference type="ARBA" id="ARBA00022475"/>
    </source>
</evidence>